<dbReference type="Proteomes" id="UP000078555">
    <property type="component" value="Unassembled WGS sequence"/>
</dbReference>
<organism evidence="2 3">
    <name type="scientific">Plasmodium ovale wallikeri</name>
    <dbReference type="NCBI Taxonomy" id="864142"/>
    <lineage>
        <taxon>Eukaryota</taxon>
        <taxon>Sar</taxon>
        <taxon>Alveolata</taxon>
        <taxon>Apicomplexa</taxon>
        <taxon>Aconoidasida</taxon>
        <taxon>Haemosporida</taxon>
        <taxon>Plasmodiidae</taxon>
        <taxon>Plasmodium</taxon>
        <taxon>Plasmodium (Plasmodium)</taxon>
    </lineage>
</organism>
<evidence type="ECO:0000313" key="3">
    <source>
        <dbReference type="Proteomes" id="UP000078550"/>
    </source>
</evidence>
<dbReference type="EMBL" id="FLRD01000008">
    <property type="protein sequence ID" value="SBT30673.1"/>
    <property type="molecule type" value="Genomic_DNA"/>
</dbReference>
<sequence length="66" mass="6989">MAVEAAVVTAPAEGRTKSAIGNFLEIPFQPPAITLQVDSSNVPLLVVEKKKGKKKEKKKALTAATE</sequence>
<evidence type="ECO:0000313" key="2">
    <source>
        <dbReference type="EMBL" id="SBT31308.1"/>
    </source>
</evidence>
<reference evidence="3 4" key="2">
    <citation type="submission" date="2016-05" db="EMBL/GenBank/DDBJ databases">
        <authorList>
            <person name="Naeem Raeece"/>
        </authorList>
    </citation>
    <scope>NUCLEOTIDE SEQUENCE [LARGE SCALE GENOMIC DNA]</scope>
</reference>
<protein>
    <submittedName>
        <fullName evidence="2">Uncharacterized protein</fullName>
    </submittedName>
</protein>
<dbReference type="Proteomes" id="UP000078550">
    <property type="component" value="Unassembled WGS sequence"/>
</dbReference>
<gene>
    <name evidence="1" type="ORF">POVWA1_003290</name>
    <name evidence="2" type="ORF">POVWA2_003480</name>
</gene>
<name>A0A1A8YIE2_PLAOA</name>
<proteinExistence type="predicted"/>
<dbReference type="EMBL" id="FLRE01000014">
    <property type="protein sequence ID" value="SBT31308.1"/>
    <property type="molecule type" value="Genomic_DNA"/>
</dbReference>
<keyword evidence="4" id="KW-1185">Reference proteome</keyword>
<evidence type="ECO:0000313" key="4">
    <source>
        <dbReference type="Proteomes" id="UP000078555"/>
    </source>
</evidence>
<dbReference type="AlphaFoldDB" id="A0A1A8YIE2"/>
<accession>A0A1A8YIE2</accession>
<evidence type="ECO:0000313" key="1">
    <source>
        <dbReference type="EMBL" id="SBT30673.1"/>
    </source>
</evidence>
<reference evidence="2" key="1">
    <citation type="submission" date="2016-05" db="EMBL/GenBank/DDBJ databases">
        <authorList>
            <person name="Lavstsen T."/>
            <person name="Jespersen J.S."/>
        </authorList>
    </citation>
    <scope>NUCLEOTIDE SEQUENCE [LARGE SCALE GENOMIC DNA]</scope>
</reference>